<reference evidence="2 3" key="1">
    <citation type="submission" date="2019-06" db="EMBL/GenBank/DDBJ databases">
        <title>Sequencing the genomes of 1000 actinobacteria strains.</title>
        <authorList>
            <person name="Klenk H.-P."/>
        </authorList>
    </citation>
    <scope>NUCLEOTIDE SEQUENCE [LARGE SCALE GENOMIC DNA]</scope>
    <source>
        <strain evidence="2 3">DSM 46699</strain>
    </source>
</reference>
<keyword evidence="1" id="KW-1133">Transmembrane helix</keyword>
<evidence type="ECO:0008006" key="4">
    <source>
        <dbReference type="Google" id="ProtNLM"/>
    </source>
</evidence>
<name>A0A561U3C1_9PSEU</name>
<keyword evidence="1" id="KW-0472">Membrane</keyword>
<dbReference type="Proteomes" id="UP000316184">
    <property type="component" value="Unassembled WGS sequence"/>
</dbReference>
<feature type="transmembrane region" description="Helical" evidence="1">
    <location>
        <begin position="6"/>
        <end position="25"/>
    </location>
</feature>
<organism evidence="2 3">
    <name type="scientific">Saccharopolyspora dendranthemae</name>
    <dbReference type="NCBI Taxonomy" id="1181886"/>
    <lineage>
        <taxon>Bacteria</taxon>
        <taxon>Bacillati</taxon>
        <taxon>Actinomycetota</taxon>
        <taxon>Actinomycetes</taxon>
        <taxon>Pseudonocardiales</taxon>
        <taxon>Pseudonocardiaceae</taxon>
        <taxon>Saccharopolyspora</taxon>
    </lineage>
</organism>
<accession>A0A561U3C1</accession>
<dbReference type="EMBL" id="VIWX01000004">
    <property type="protein sequence ID" value="TWF93858.1"/>
    <property type="molecule type" value="Genomic_DNA"/>
</dbReference>
<gene>
    <name evidence="2" type="ORF">FHU35_14131</name>
</gene>
<evidence type="ECO:0000313" key="2">
    <source>
        <dbReference type="EMBL" id="TWF93858.1"/>
    </source>
</evidence>
<dbReference type="AlphaFoldDB" id="A0A561U3C1"/>
<sequence length="90" mass="8836">MLMPTFSVTLISLIVVAIVVVTTSAPPGRTLLFGLIGAWAGFAAGALGGVLVDVVTGSGSYLAVVGHGVAVLGAVIGSRRAVTAQADSRS</sequence>
<evidence type="ECO:0000256" key="1">
    <source>
        <dbReference type="SAM" id="Phobius"/>
    </source>
</evidence>
<comment type="caution">
    <text evidence="2">The sequence shown here is derived from an EMBL/GenBank/DDBJ whole genome shotgun (WGS) entry which is preliminary data.</text>
</comment>
<protein>
    <recommendedName>
        <fullName evidence="4">GlsB/YeaQ/YmgE family stress response membrane protein</fullName>
    </recommendedName>
</protein>
<feature type="transmembrane region" description="Helical" evidence="1">
    <location>
        <begin position="58"/>
        <end position="76"/>
    </location>
</feature>
<feature type="transmembrane region" description="Helical" evidence="1">
    <location>
        <begin position="32"/>
        <end position="52"/>
    </location>
</feature>
<evidence type="ECO:0000313" key="3">
    <source>
        <dbReference type="Proteomes" id="UP000316184"/>
    </source>
</evidence>
<proteinExistence type="predicted"/>
<keyword evidence="1" id="KW-0812">Transmembrane</keyword>
<keyword evidence="3" id="KW-1185">Reference proteome</keyword>